<dbReference type="EMBL" id="RWGY01000004">
    <property type="protein sequence ID" value="TVU46280.1"/>
    <property type="molecule type" value="Genomic_DNA"/>
</dbReference>
<gene>
    <name evidence="1" type="ORF">EJB05_05806</name>
</gene>
<proteinExistence type="predicted"/>
<organism evidence="1 2">
    <name type="scientific">Eragrostis curvula</name>
    <name type="common">weeping love grass</name>
    <dbReference type="NCBI Taxonomy" id="38414"/>
    <lineage>
        <taxon>Eukaryota</taxon>
        <taxon>Viridiplantae</taxon>
        <taxon>Streptophyta</taxon>
        <taxon>Embryophyta</taxon>
        <taxon>Tracheophyta</taxon>
        <taxon>Spermatophyta</taxon>
        <taxon>Magnoliopsida</taxon>
        <taxon>Liliopsida</taxon>
        <taxon>Poales</taxon>
        <taxon>Poaceae</taxon>
        <taxon>PACMAD clade</taxon>
        <taxon>Chloridoideae</taxon>
        <taxon>Eragrostideae</taxon>
        <taxon>Eragrostidinae</taxon>
        <taxon>Eragrostis</taxon>
    </lineage>
</organism>
<sequence>MDVVRFRVLGLHLQGSTKVESYVVLVKDKINPTNEISMTCRSCKPISVTSGINMHEVVVTNKCEI</sequence>
<dbReference type="AlphaFoldDB" id="A0A5J9WFU2"/>
<evidence type="ECO:0000313" key="2">
    <source>
        <dbReference type="Proteomes" id="UP000324897"/>
    </source>
</evidence>
<dbReference type="Proteomes" id="UP000324897">
    <property type="component" value="Chromosome 5"/>
</dbReference>
<name>A0A5J9WFU2_9POAL</name>
<evidence type="ECO:0000313" key="1">
    <source>
        <dbReference type="EMBL" id="TVU46280.1"/>
    </source>
</evidence>
<keyword evidence="2" id="KW-1185">Reference proteome</keyword>
<accession>A0A5J9WFU2</accession>
<comment type="caution">
    <text evidence="1">The sequence shown here is derived from an EMBL/GenBank/DDBJ whole genome shotgun (WGS) entry which is preliminary data.</text>
</comment>
<dbReference type="Gramene" id="TVU46280">
    <property type="protein sequence ID" value="TVU46280"/>
    <property type="gene ID" value="EJB05_05806"/>
</dbReference>
<reference evidence="1 2" key="1">
    <citation type="journal article" date="2019" name="Sci. Rep.">
        <title>A high-quality genome of Eragrostis curvula grass provides insights into Poaceae evolution and supports new strategies to enhance forage quality.</title>
        <authorList>
            <person name="Carballo J."/>
            <person name="Santos B.A.C.M."/>
            <person name="Zappacosta D."/>
            <person name="Garbus I."/>
            <person name="Selva J.P."/>
            <person name="Gallo C.A."/>
            <person name="Diaz A."/>
            <person name="Albertini E."/>
            <person name="Caccamo M."/>
            <person name="Echenique V."/>
        </authorList>
    </citation>
    <scope>NUCLEOTIDE SEQUENCE [LARGE SCALE GENOMIC DNA]</scope>
    <source>
        <strain evidence="2">cv. Victoria</strain>
        <tissue evidence="1">Leaf</tissue>
    </source>
</reference>
<protein>
    <submittedName>
        <fullName evidence="1">Uncharacterized protein</fullName>
    </submittedName>
</protein>